<accession>A0A2P2IIP7</accession>
<feature type="region of interest" description="Disordered" evidence="1">
    <location>
        <begin position="1"/>
        <end position="23"/>
    </location>
</feature>
<dbReference type="EMBL" id="GGEC01000621">
    <property type="protein sequence ID" value="MBW81104.1"/>
    <property type="molecule type" value="Transcribed_RNA"/>
</dbReference>
<protein>
    <submittedName>
        <fullName evidence="2">Uncharacterized protein</fullName>
    </submittedName>
</protein>
<name>A0A2P2IIP7_RHIMU</name>
<reference evidence="2" key="1">
    <citation type="submission" date="2018-02" db="EMBL/GenBank/DDBJ databases">
        <title>Rhizophora mucronata_Transcriptome.</title>
        <authorList>
            <person name="Meera S.P."/>
            <person name="Sreeshan A."/>
            <person name="Augustine A."/>
        </authorList>
    </citation>
    <scope>NUCLEOTIDE SEQUENCE</scope>
    <source>
        <tissue evidence="2">Leaf</tissue>
    </source>
</reference>
<feature type="compositionally biased region" description="Basic and acidic residues" evidence="1">
    <location>
        <begin position="12"/>
        <end position="23"/>
    </location>
</feature>
<proteinExistence type="predicted"/>
<evidence type="ECO:0000256" key="1">
    <source>
        <dbReference type="SAM" id="MobiDB-lite"/>
    </source>
</evidence>
<dbReference type="AlphaFoldDB" id="A0A2P2IIP7"/>
<evidence type="ECO:0000313" key="2">
    <source>
        <dbReference type="EMBL" id="MBW81104.1"/>
    </source>
</evidence>
<organism evidence="2">
    <name type="scientific">Rhizophora mucronata</name>
    <name type="common">Asiatic mangrove</name>
    <dbReference type="NCBI Taxonomy" id="61149"/>
    <lineage>
        <taxon>Eukaryota</taxon>
        <taxon>Viridiplantae</taxon>
        <taxon>Streptophyta</taxon>
        <taxon>Embryophyta</taxon>
        <taxon>Tracheophyta</taxon>
        <taxon>Spermatophyta</taxon>
        <taxon>Magnoliopsida</taxon>
        <taxon>eudicotyledons</taxon>
        <taxon>Gunneridae</taxon>
        <taxon>Pentapetalae</taxon>
        <taxon>rosids</taxon>
        <taxon>fabids</taxon>
        <taxon>Malpighiales</taxon>
        <taxon>Rhizophoraceae</taxon>
        <taxon>Rhizophora</taxon>
    </lineage>
</organism>
<sequence>MIVRHRPGGRIRILDKEDKNTRH</sequence>